<accession>A0A392RN54</accession>
<keyword evidence="3" id="KW-1185">Reference proteome</keyword>
<evidence type="ECO:0000313" key="2">
    <source>
        <dbReference type="EMBL" id="MCI37729.1"/>
    </source>
</evidence>
<organism evidence="2 3">
    <name type="scientific">Trifolium medium</name>
    <dbReference type="NCBI Taxonomy" id="97028"/>
    <lineage>
        <taxon>Eukaryota</taxon>
        <taxon>Viridiplantae</taxon>
        <taxon>Streptophyta</taxon>
        <taxon>Embryophyta</taxon>
        <taxon>Tracheophyta</taxon>
        <taxon>Spermatophyta</taxon>
        <taxon>Magnoliopsida</taxon>
        <taxon>eudicotyledons</taxon>
        <taxon>Gunneridae</taxon>
        <taxon>Pentapetalae</taxon>
        <taxon>rosids</taxon>
        <taxon>fabids</taxon>
        <taxon>Fabales</taxon>
        <taxon>Fabaceae</taxon>
        <taxon>Papilionoideae</taxon>
        <taxon>50 kb inversion clade</taxon>
        <taxon>NPAAA clade</taxon>
        <taxon>Hologalegina</taxon>
        <taxon>IRL clade</taxon>
        <taxon>Trifolieae</taxon>
        <taxon>Trifolium</taxon>
    </lineage>
</organism>
<keyword evidence="1" id="KW-0812">Transmembrane</keyword>
<protein>
    <submittedName>
        <fullName evidence="2">Uncharacterized protein</fullName>
    </submittedName>
</protein>
<proteinExistence type="predicted"/>
<dbReference type="AlphaFoldDB" id="A0A392RN54"/>
<keyword evidence="1" id="KW-0472">Membrane</keyword>
<keyword evidence="1" id="KW-1133">Transmembrane helix</keyword>
<evidence type="ECO:0000313" key="3">
    <source>
        <dbReference type="Proteomes" id="UP000265520"/>
    </source>
</evidence>
<evidence type="ECO:0000256" key="1">
    <source>
        <dbReference type="SAM" id="Phobius"/>
    </source>
</evidence>
<reference evidence="2 3" key="1">
    <citation type="journal article" date="2018" name="Front. Plant Sci.">
        <title>Red Clover (Trifolium pratense) and Zigzag Clover (T. medium) - A Picture of Genomic Similarities and Differences.</title>
        <authorList>
            <person name="Dluhosova J."/>
            <person name="Istvanek J."/>
            <person name="Nedelnik J."/>
            <person name="Repkova J."/>
        </authorList>
    </citation>
    <scope>NUCLEOTIDE SEQUENCE [LARGE SCALE GENOMIC DNA]</scope>
    <source>
        <strain evidence="3">cv. 10/8</strain>
        <tissue evidence="2">Leaf</tissue>
    </source>
</reference>
<dbReference type="Proteomes" id="UP000265520">
    <property type="component" value="Unassembled WGS sequence"/>
</dbReference>
<feature type="non-terminal residue" evidence="2">
    <location>
        <position position="1"/>
    </location>
</feature>
<dbReference type="EMBL" id="LXQA010247738">
    <property type="protein sequence ID" value="MCI37729.1"/>
    <property type="molecule type" value="Genomic_DNA"/>
</dbReference>
<sequence length="89" mass="9761">HGGGAMSGACPPHHRCPDRRWVSTVVLLLCFSAVVVVGMWWSDGGALRFGLSRKILFHGLSSSARRLRVMAAPPLFWVLVWSELCPVGF</sequence>
<comment type="caution">
    <text evidence="2">The sequence shown here is derived from an EMBL/GenBank/DDBJ whole genome shotgun (WGS) entry which is preliminary data.</text>
</comment>
<name>A0A392RN54_9FABA</name>
<feature type="transmembrane region" description="Helical" evidence="1">
    <location>
        <begin position="21"/>
        <end position="41"/>
    </location>
</feature>